<sequence length="166" mass="17984">MRTHRALGRLCALLVLAAAAGVASAQAPLQDLSSFPVLAGPPLPDGAWGGVPTVVVFWSVDCAYCKRHNARIAQLQAAVDPQRLRVLGVLEGGDVDAARQEVARRGWQFPVVIDDGRLRPRFTPRRMVPMTCLLLADGRLHQCIPGEMSEADVMELAQTRWAGPAR</sequence>
<keyword evidence="1" id="KW-0732">Signal</keyword>
<dbReference type="InterPro" id="IPR050553">
    <property type="entry name" value="Thioredoxin_ResA/DsbE_sf"/>
</dbReference>
<evidence type="ECO:0000256" key="1">
    <source>
        <dbReference type="SAM" id="SignalP"/>
    </source>
</evidence>
<proteinExistence type="predicted"/>
<dbReference type="CDD" id="cd02966">
    <property type="entry name" value="TlpA_like_family"/>
    <property type="match status" value="1"/>
</dbReference>
<dbReference type="PANTHER" id="PTHR42852">
    <property type="entry name" value="THIOL:DISULFIDE INTERCHANGE PROTEIN DSBE"/>
    <property type="match status" value="1"/>
</dbReference>
<evidence type="ECO:0000313" key="4">
    <source>
        <dbReference type="Proteomes" id="UP000430120"/>
    </source>
</evidence>
<evidence type="ECO:0000313" key="3">
    <source>
        <dbReference type="EMBL" id="KAB0581801.1"/>
    </source>
</evidence>
<gene>
    <name evidence="3" type="ORF">F7Q92_11145</name>
</gene>
<reference evidence="3 4" key="1">
    <citation type="submission" date="2019-09" db="EMBL/GenBank/DDBJ databases">
        <title>Draft genome sequences of 48 bacterial type strains from the CCUG.</title>
        <authorList>
            <person name="Tunovic T."/>
            <person name="Pineiro-Iglesias B."/>
            <person name="Unosson C."/>
            <person name="Inganas E."/>
            <person name="Ohlen M."/>
            <person name="Cardew S."/>
            <person name="Jensie-Markopoulos S."/>
            <person name="Salva-Serra F."/>
            <person name="Jaen-Luchoro D."/>
            <person name="Karlsson R."/>
            <person name="Svensson-Stadler L."/>
            <person name="Chun J."/>
            <person name="Moore E."/>
        </authorList>
    </citation>
    <scope>NUCLEOTIDE SEQUENCE [LARGE SCALE GENOMIC DNA]</scope>
    <source>
        <strain evidence="3 4">CCUG 30977</strain>
    </source>
</reference>
<dbReference type="EMBL" id="VZPB01000023">
    <property type="protein sequence ID" value="KAB0581801.1"/>
    <property type="molecule type" value="Genomic_DNA"/>
</dbReference>
<name>A0A643FBE0_IDEDE</name>
<dbReference type="AlphaFoldDB" id="A0A643FBE0"/>
<feature type="chain" id="PRO_5024863232" evidence="1">
    <location>
        <begin position="26"/>
        <end position="166"/>
    </location>
</feature>
<dbReference type="OrthoDB" id="9811352at2"/>
<comment type="caution">
    <text evidence="3">The sequence shown here is derived from an EMBL/GenBank/DDBJ whole genome shotgun (WGS) entry which is preliminary data.</text>
</comment>
<accession>A0A643FBE0</accession>
<dbReference type="Proteomes" id="UP000430120">
    <property type="component" value="Unassembled WGS sequence"/>
</dbReference>
<organism evidence="3 4">
    <name type="scientific">Ideonella dechloratans</name>
    <dbReference type="NCBI Taxonomy" id="36863"/>
    <lineage>
        <taxon>Bacteria</taxon>
        <taxon>Pseudomonadati</taxon>
        <taxon>Pseudomonadota</taxon>
        <taxon>Betaproteobacteria</taxon>
        <taxon>Burkholderiales</taxon>
        <taxon>Sphaerotilaceae</taxon>
        <taxon>Ideonella</taxon>
    </lineage>
</organism>
<dbReference type="InterPro" id="IPR036249">
    <property type="entry name" value="Thioredoxin-like_sf"/>
</dbReference>
<evidence type="ECO:0000259" key="2">
    <source>
        <dbReference type="PROSITE" id="PS51352"/>
    </source>
</evidence>
<dbReference type="InterPro" id="IPR013766">
    <property type="entry name" value="Thioredoxin_domain"/>
</dbReference>
<dbReference type="PANTHER" id="PTHR42852:SF13">
    <property type="entry name" value="PROTEIN DIPZ"/>
    <property type="match status" value="1"/>
</dbReference>
<dbReference type="PROSITE" id="PS51352">
    <property type="entry name" value="THIOREDOXIN_2"/>
    <property type="match status" value="1"/>
</dbReference>
<dbReference type="Gene3D" id="3.40.30.10">
    <property type="entry name" value="Glutaredoxin"/>
    <property type="match status" value="1"/>
</dbReference>
<feature type="signal peptide" evidence="1">
    <location>
        <begin position="1"/>
        <end position="25"/>
    </location>
</feature>
<feature type="domain" description="Thioredoxin" evidence="2">
    <location>
        <begin position="29"/>
        <end position="162"/>
    </location>
</feature>
<dbReference type="SUPFAM" id="SSF52833">
    <property type="entry name" value="Thioredoxin-like"/>
    <property type="match status" value="1"/>
</dbReference>
<protein>
    <submittedName>
        <fullName evidence="3">TlpA family protein disulfide reductase</fullName>
    </submittedName>
</protein>
<dbReference type="RefSeq" id="WP_151124212.1">
    <property type="nucleotide sequence ID" value="NZ_CP088081.1"/>
</dbReference>
<keyword evidence="4" id="KW-1185">Reference proteome</keyword>